<feature type="transmembrane region" description="Helical" evidence="13">
    <location>
        <begin position="293"/>
        <end position="321"/>
    </location>
</feature>
<evidence type="ECO:0000256" key="8">
    <source>
        <dbReference type="ARBA" id="ARBA00022989"/>
    </source>
</evidence>
<evidence type="ECO:0000256" key="13">
    <source>
        <dbReference type="RuleBase" id="RU362101"/>
    </source>
</evidence>
<protein>
    <recommendedName>
        <fullName evidence="13">Nickel/cobalt efflux system</fullName>
    </recommendedName>
</protein>
<dbReference type="InterPro" id="IPR051224">
    <property type="entry name" value="NiCoT_RcnA"/>
</dbReference>
<feature type="transmembrane region" description="Helical" evidence="13">
    <location>
        <begin position="165"/>
        <end position="184"/>
    </location>
</feature>
<keyword evidence="10" id="KW-0921">Nickel transport</keyword>
<evidence type="ECO:0000256" key="1">
    <source>
        <dbReference type="ARBA" id="ARBA00002510"/>
    </source>
</evidence>
<proteinExistence type="inferred from homology"/>
<dbReference type="RefSeq" id="WP_304377343.1">
    <property type="nucleotide sequence ID" value="NZ_JAUOZU010000010.1"/>
</dbReference>
<reference evidence="15" key="1">
    <citation type="journal article" date="2015" name="Int. J. Syst. Evol. Microbiol.">
        <title>Rhizobium alvei sp. nov., isolated from a freshwater river.</title>
        <authorList>
            <person name="Sheu S.Y."/>
            <person name="Huang H.W."/>
            <person name="Young C.C."/>
            <person name="Chen W.M."/>
        </authorList>
    </citation>
    <scope>NUCLEOTIDE SEQUENCE</scope>
    <source>
        <strain evidence="15">TNR-22</strain>
    </source>
</reference>
<organism evidence="15 16">
    <name type="scientific">Rhizobium alvei</name>
    <dbReference type="NCBI Taxonomy" id="1132659"/>
    <lineage>
        <taxon>Bacteria</taxon>
        <taxon>Pseudomonadati</taxon>
        <taxon>Pseudomonadota</taxon>
        <taxon>Alphaproteobacteria</taxon>
        <taxon>Hyphomicrobiales</taxon>
        <taxon>Rhizobiaceae</taxon>
        <taxon>Rhizobium/Agrobacterium group</taxon>
        <taxon>Rhizobium</taxon>
    </lineage>
</organism>
<keyword evidence="8 13" id="KW-1133">Transmembrane helix</keyword>
<evidence type="ECO:0000256" key="12">
    <source>
        <dbReference type="ARBA" id="ARBA00023285"/>
    </source>
</evidence>
<dbReference type="Pfam" id="PF03824">
    <property type="entry name" value="NicO"/>
    <property type="match status" value="1"/>
</dbReference>
<comment type="caution">
    <text evidence="15">The sequence shown here is derived from an EMBL/GenBank/DDBJ whole genome shotgun (WGS) entry which is preliminary data.</text>
</comment>
<accession>A0ABT8YPY4</accession>
<keyword evidence="12" id="KW-0170">Cobalt</keyword>
<evidence type="ECO:0000256" key="11">
    <source>
        <dbReference type="ARBA" id="ARBA00023136"/>
    </source>
</evidence>
<comment type="subcellular location">
    <subcellularLocation>
        <location evidence="2 13">Cell membrane</location>
        <topology evidence="2 13">Multi-pass membrane protein</topology>
    </subcellularLocation>
</comment>
<keyword evidence="5" id="KW-1003">Cell membrane</keyword>
<feature type="transmembrane region" description="Helical" evidence="13">
    <location>
        <begin position="88"/>
        <end position="107"/>
    </location>
</feature>
<keyword evidence="16" id="KW-1185">Reference proteome</keyword>
<dbReference type="EMBL" id="JAUOZU010000010">
    <property type="protein sequence ID" value="MDO6965423.1"/>
    <property type="molecule type" value="Genomic_DNA"/>
</dbReference>
<feature type="chain" id="PRO_5045605660" description="Nickel/cobalt efflux system" evidence="14">
    <location>
        <begin position="30"/>
        <end position="366"/>
    </location>
</feature>
<keyword evidence="9" id="KW-0406">Ion transport</keyword>
<keyword evidence="6" id="KW-0533">Nickel</keyword>
<dbReference type="Proteomes" id="UP001174932">
    <property type="component" value="Unassembled WGS sequence"/>
</dbReference>
<feature type="transmembrane region" description="Helical" evidence="13">
    <location>
        <begin position="342"/>
        <end position="365"/>
    </location>
</feature>
<keyword evidence="14" id="KW-0732">Signal</keyword>
<evidence type="ECO:0000256" key="9">
    <source>
        <dbReference type="ARBA" id="ARBA00023065"/>
    </source>
</evidence>
<comment type="function">
    <text evidence="1">Efflux system for nickel and cobalt.</text>
</comment>
<keyword evidence="3" id="KW-0171">Cobalt transport</keyword>
<comment type="similarity">
    <text evidence="13">Belongs to the NiCoT transporter (TC 2.A.52) family.</text>
</comment>
<keyword evidence="11 13" id="KW-0472">Membrane</keyword>
<evidence type="ECO:0000256" key="2">
    <source>
        <dbReference type="ARBA" id="ARBA00004651"/>
    </source>
</evidence>
<feature type="signal peptide" evidence="14">
    <location>
        <begin position="1"/>
        <end position="29"/>
    </location>
</feature>
<keyword evidence="4 13" id="KW-0813">Transport</keyword>
<dbReference type="PANTHER" id="PTHR40659">
    <property type="entry name" value="NICKEL/COBALT EFFLUX SYSTEM RCNA"/>
    <property type="match status" value="1"/>
</dbReference>
<evidence type="ECO:0000256" key="5">
    <source>
        <dbReference type="ARBA" id="ARBA00022475"/>
    </source>
</evidence>
<name>A0ABT8YPY4_9HYPH</name>
<evidence type="ECO:0000256" key="6">
    <source>
        <dbReference type="ARBA" id="ARBA00022596"/>
    </source>
</evidence>
<gene>
    <name evidence="15" type="ORF">Q4481_15760</name>
</gene>
<evidence type="ECO:0000256" key="7">
    <source>
        <dbReference type="ARBA" id="ARBA00022692"/>
    </source>
</evidence>
<evidence type="ECO:0000256" key="10">
    <source>
        <dbReference type="ARBA" id="ARBA00023112"/>
    </source>
</evidence>
<evidence type="ECO:0000256" key="14">
    <source>
        <dbReference type="SAM" id="SignalP"/>
    </source>
</evidence>
<evidence type="ECO:0000313" key="15">
    <source>
        <dbReference type="EMBL" id="MDO6965423.1"/>
    </source>
</evidence>
<reference evidence="15" key="2">
    <citation type="submission" date="2023-07" db="EMBL/GenBank/DDBJ databases">
        <authorList>
            <person name="Shen H."/>
        </authorList>
    </citation>
    <scope>NUCLEOTIDE SEQUENCE</scope>
    <source>
        <strain evidence="15">TNR-22</strain>
    </source>
</reference>
<evidence type="ECO:0000256" key="3">
    <source>
        <dbReference type="ARBA" id="ARBA00022426"/>
    </source>
</evidence>
<evidence type="ECO:0000313" key="16">
    <source>
        <dbReference type="Proteomes" id="UP001174932"/>
    </source>
</evidence>
<feature type="transmembrane region" description="Helical" evidence="13">
    <location>
        <begin position="128"/>
        <end position="153"/>
    </location>
</feature>
<dbReference type="PANTHER" id="PTHR40659:SF1">
    <property type="entry name" value="NICKEL_COBALT EFFLUX SYSTEM RCNA"/>
    <property type="match status" value="1"/>
</dbReference>
<evidence type="ECO:0000256" key="4">
    <source>
        <dbReference type="ARBA" id="ARBA00022448"/>
    </source>
</evidence>
<dbReference type="InterPro" id="IPR011541">
    <property type="entry name" value="Ni/Co_transpt_high_affinity"/>
</dbReference>
<sequence length="366" mass="38223">MSGRWRKGQWARVMLVGSLLLGTAVAAHAQSSLGLGNNEPGAGPPSSFIMAYMPWLQPVLTFINAKQQEFYRALTGALKAMRSDGWQVWWLVGLSFLYGVFHAAGPGHGKAVISSYMLANEIELKRGVVISFASAFMQGLTAIIVTSAGFLILRGATINMTDVSKWLEVASFGLITAFGLYLLVAKIRSLFRSSAPSMQEAELAVAGASLGAAAVHDHAGHGHMRLNHRDAQGHNHGAGEVCATCGHVHAPSPDLVQGDRFSLADAWAAITAVGLRPCSGALFVLTFSFLNGLYLGGVVSVIAMSVGTAITVSILATIAVTSKGFALRLAGDGSAALRLGHGIEILGALGVVLFGLLFLAASLQIG</sequence>
<keyword evidence="7 13" id="KW-0812">Transmembrane</keyword>